<proteinExistence type="inferred from homology"/>
<dbReference type="AlphaFoldDB" id="A0A7S1E7J7"/>
<dbReference type="Pfam" id="PF13812">
    <property type="entry name" value="PPR_3"/>
    <property type="match status" value="3"/>
</dbReference>
<dbReference type="Gene3D" id="1.25.40.10">
    <property type="entry name" value="Tetratricopeptide repeat domain"/>
    <property type="match status" value="4"/>
</dbReference>
<protein>
    <recommendedName>
        <fullName evidence="5">Pentacotripeptide-repeat region of PRORP domain-containing protein</fullName>
    </recommendedName>
</protein>
<name>A0A7S1E7J7_HEMAN</name>
<evidence type="ECO:0000256" key="3">
    <source>
        <dbReference type="SAM" id="SignalP"/>
    </source>
</evidence>
<dbReference type="PANTHER" id="PTHR46128">
    <property type="entry name" value="MITOCHONDRIAL GROUP I INTRON SPLICING FACTOR CCM1"/>
    <property type="match status" value="1"/>
</dbReference>
<evidence type="ECO:0008006" key="5">
    <source>
        <dbReference type="Google" id="ProtNLM"/>
    </source>
</evidence>
<dbReference type="PROSITE" id="PS51375">
    <property type="entry name" value="PPR"/>
    <property type="match status" value="1"/>
</dbReference>
<sequence>MMLSILLTVRLGQIRLGYASLDDARRLMDECTKCGVEHDTFLYNGLMSACAKAASRGEAALSDGSAVLQDMRNRGCEPDIITFNSLMDICAKAAGYKSEGGPMDGGSGVPITTMTGYSVLQLISDEGLQPNVVTFATLMQLCAKCAARGRASVQDGLQVLDRARSAGVEPNLRVFNSLMDVVAKSASNGAADTLDGLSVLKRVRNVGLAPDTTTYNSLLEVYAHCASRGKATLSEALKILRSMRADGVCRDAVTYNTLMDLLAKETHSRGSARVAEGVGLIAVMKADSVEPQLQTYSALIDVCAKAAEHGIGDLGDADDVLEKMKEEGIMDLDKIICNSYLNCAKADGSAAALNAAEKILDIMPTEQRDSYTYSCIIGLLGKTGEVERARAMFEEAQAALPRLTSYVYNAAMSVELQQGCYDRVLDLWEEMKTRHINEDSVTLKHIEVAQEAIGDNRFGASL</sequence>
<keyword evidence="3" id="KW-0732">Signal</keyword>
<evidence type="ECO:0000313" key="4">
    <source>
        <dbReference type="EMBL" id="CAD8968456.1"/>
    </source>
</evidence>
<reference evidence="4" key="1">
    <citation type="submission" date="2021-01" db="EMBL/GenBank/DDBJ databases">
        <authorList>
            <person name="Corre E."/>
            <person name="Pelletier E."/>
            <person name="Niang G."/>
            <person name="Scheremetjew M."/>
            <person name="Finn R."/>
            <person name="Kale V."/>
            <person name="Holt S."/>
            <person name="Cochrane G."/>
            <person name="Meng A."/>
            <person name="Brown T."/>
            <person name="Cohen L."/>
        </authorList>
    </citation>
    <scope>NUCLEOTIDE SEQUENCE</scope>
    <source>
        <strain evidence="4">CCMP644</strain>
    </source>
</reference>
<evidence type="ECO:0000256" key="1">
    <source>
        <dbReference type="ARBA" id="ARBA00007626"/>
    </source>
</evidence>
<dbReference type="InterPro" id="IPR050872">
    <property type="entry name" value="PPR_P_subfamily"/>
</dbReference>
<dbReference type="InterPro" id="IPR002885">
    <property type="entry name" value="PPR_rpt"/>
</dbReference>
<feature type="repeat" description="PPR" evidence="2">
    <location>
        <begin position="39"/>
        <end position="78"/>
    </location>
</feature>
<feature type="signal peptide" evidence="3">
    <location>
        <begin position="1"/>
        <end position="19"/>
    </location>
</feature>
<accession>A0A7S1E7J7</accession>
<dbReference type="NCBIfam" id="TIGR00756">
    <property type="entry name" value="PPR"/>
    <property type="match status" value="1"/>
</dbReference>
<dbReference type="EMBL" id="HBFX01032251">
    <property type="protein sequence ID" value="CAD8968456.1"/>
    <property type="molecule type" value="Transcribed_RNA"/>
</dbReference>
<evidence type="ECO:0000256" key="2">
    <source>
        <dbReference type="PROSITE-ProRule" id="PRU00708"/>
    </source>
</evidence>
<dbReference type="PANTHER" id="PTHR46128:SF329">
    <property type="entry name" value="MITOCHONDRIAL GROUP I INTRON SPLICING FACTOR DMR1"/>
    <property type="match status" value="1"/>
</dbReference>
<dbReference type="InterPro" id="IPR011990">
    <property type="entry name" value="TPR-like_helical_dom_sf"/>
</dbReference>
<dbReference type="Pfam" id="PF01535">
    <property type="entry name" value="PPR"/>
    <property type="match status" value="2"/>
</dbReference>
<dbReference type="Pfam" id="PF13041">
    <property type="entry name" value="PPR_2"/>
    <property type="match status" value="1"/>
</dbReference>
<organism evidence="4">
    <name type="scientific">Hemiselmis andersenii</name>
    <name type="common">Cryptophyte alga</name>
    <dbReference type="NCBI Taxonomy" id="464988"/>
    <lineage>
        <taxon>Eukaryota</taxon>
        <taxon>Cryptophyceae</taxon>
        <taxon>Cryptomonadales</taxon>
        <taxon>Hemiselmidaceae</taxon>
        <taxon>Hemiselmis</taxon>
    </lineage>
</organism>
<feature type="chain" id="PRO_5031068136" description="Pentacotripeptide-repeat region of PRORP domain-containing protein" evidence="3">
    <location>
        <begin position="20"/>
        <end position="462"/>
    </location>
</feature>
<gene>
    <name evidence="4" type="ORF">HAND00432_LOCUS19450</name>
</gene>
<comment type="similarity">
    <text evidence="1">Belongs to the PPR family. P subfamily.</text>
</comment>